<keyword evidence="2" id="KW-0732">Signal</keyword>
<dbReference type="PIRSF" id="PIRSF031679">
    <property type="entry name" value="Mtase_Alr7345_prd"/>
    <property type="match status" value="1"/>
</dbReference>
<reference evidence="3 4" key="1">
    <citation type="journal article" date="2010" name="Stand. Genomic Sci.">
        <title>Complete genome sequence of Haliangium ochraceum type strain (SMP-2).</title>
        <authorList>
            <consortium name="US DOE Joint Genome Institute (JGI-PGF)"/>
            <person name="Ivanova N."/>
            <person name="Daum C."/>
            <person name="Lang E."/>
            <person name="Abt B."/>
            <person name="Kopitz M."/>
            <person name="Saunders E."/>
            <person name="Lapidus A."/>
            <person name="Lucas S."/>
            <person name="Glavina Del Rio T."/>
            <person name="Nolan M."/>
            <person name="Tice H."/>
            <person name="Copeland A."/>
            <person name="Cheng J.F."/>
            <person name="Chen F."/>
            <person name="Bruce D."/>
            <person name="Goodwin L."/>
            <person name="Pitluck S."/>
            <person name="Mavromatis K."/>
            <person name="Pati A."/>
            <person name="Mikhailova N."/>
            <person name="Chen A."/>
            <person name="Palaniappan K."/>
            <person name="Land M."/>
            <person name="Hauser L."/>
            <person name="Chang Y.J."/>
            <person name="Jeffries C.D."/>
            <person name="Detter J.C."/>
            <person name="Brettin T."/>
            <person name="Rohde M."/>
            <person name="Goker M."/>
            <person name="Bristow J."/>
            <person name="Markowitz V."/>
            <person name="Eisen J.A."/>
            <person name="Hugenholtz P."/>
            <person name="Kyrpides N.C."/>
            <person name="Klenk H.P."/>
        </authorList>
    </citation>
    <scope>NUCLEOTIDE SEQUENCE [LARGE SCALE GENOMIC DNA]</scope>
    <source>
        <strain evidence="4">DSM 14365 / CIP 107738 / JCM 11303 / AJ 13395 / SMP-2</strain>
    </source>
</reference>
<dbReference type="InterPro" id="IPR016980">
    <property type="entry name" value="S-AdoMet-dep_MeTrfase_Alr7345"/>
</dbReference>
<feature type="chain" id="PRO_5003010641" evidence="2">
    <location>
        <begin position="25"/>
        <end position="281"/>
    </location>
</feature>
<gene>
    <name evidence="3" type="ordered locus">Hoch_5491</name>
</gene>
<dbReference type="Proteomes" id="UP000001880">
    <property type="component" value="Chromosome"/>
</dbReference>
<dbReference type="PROSITE" id="PS51257">
    <property type="entry name" value="PROKAR_LIPOPROTEIN"/>
    <property type="match status" value="1"/>
</dbReference>
<dbReference type="CDD" id="cd02440">
    <property type="entry name" value="AdoMet_MTases"/>
    <property type="match status" value="1"/>
</dbReference>
<evidence type="ECO:0000313" key="4">
    <source>
        <dbReference type="Proteomes" id="UP000001880"/>
    </source>
</evidence>
<dbReference type="GO" id="GO:0008168">
    <property type="term" value="F:methyltransferase activity"/>
    <property type="evidence" value="ECO:0007669"/>
    <property type="project" value="UniProtKB-KW"/>
</dbReference>
<accession>D0LZJ5</accession>
<name>D0LZJ5_HALO1</name>
<feature type="signal peptide" evidence="2">
    <location>
        <begin position="1"/>
        <end position="24"/>
    </location>
</feature>
<organism evidence="3 4">
    <name type="scientific">Haliangium ochraceum (strain DSM 14365 / JCM 11303 / SMP-2)</name>
    <dbReference type="NCBI Taxonomy" id="502025"/>
    <lineage>
        <taxon>Bacteria</taxon>
        <taxon>Pseudomonadati</taxon>
        <taxon>Myxococcota</taxon>
        <taxon>Polyangia</taxon>
        <taxon>Haliangiales</taxon>
        <taxon>Kofleriaceae</taxon>
        <taxon>Haliangium</taxon>
    </lineage>
</organism>
<dbReference type="GO" id="GO:0032259">
    <property type="term" value="P:methylation"/>
    <property type="evidence" value="ECO:0007669"/>
    <property type="project" value="UniProtKB-KW"/>
</dbReference>
<dbReference type="HOGENOM" id="CLU_072291_0_0_7"/>
<proteinExistence type="predicted"/>
<evidence type="ECO:0000256" key="2">
    <source>
        <dbReference type="SAM" id="SignalP"/>
    </source>
</evidence>
<protein>
    <submittedName>
        <fullName evidence="3">Methyltransferase</fullName>
    </submittedName>
</protein>
<dbReference type="EMBL" id="CP001804">
    <property type="protein sequence ID" value="ACY17974.1"/>
    <property type="molecule type" value="Genomic_DNA"/>
</dbReference>
<evidence type="ECO:0000313" key="3">
    <source>
        <dbReference type="EMBL" id="ACY17974.1"/>
    </source>
</evidence>
<dbReference type="AlphaFoldDB" id="D0LZJ5"/>
<keyword evidence="3" id="KW-0808">Transferase</keyword>
<feature type="region of interest" description="Disordered" evidence="1">
    <location>
        <begin position="32"/>
        <end position="79"/>
    </location>
</feature>
<dbReference type="Gene3D" id="3.40.50.150">
    <property type="entry name" value="Vaccinia Virus protein VP39"/>
    <property type="match status" value="1"/>
</dbReference>
<dbReference type="RefSeq" id="WP_012830566.1">
    <property type="nucleotide sequence ID" value="NC_013440.1"/>
</dbReference>
<dbReference type="STRING" id="502025.Hoch_5491"/>
<keyword evidence="4" id="KW-1185">Reference proteome</keyword>
<dbReference type="KEGG" id="hoh:Hoch_5491"/>
<feature type="compositionally biased region" description="Basic and acidic residues" evidence="1">
    <location>
        <begin position="68"/>
        <end position="79"/>
    </location>
</feature>
<dbReference type="InterPro" id="IPR029063">
    <property type="entry name" value="SAM-dependent_MTases_sf"/>
</dbReference>
<dbReference type="SUPFAM" id="SSF53335">
    <property type="entry name" value="S-adenosyl-L-methionine-dependent methyltransferases"/>
    <property type="match status" value="1"/>
</dbReference>
<sequence length="281" mass="30663">MKSTLTFMSLRRLVLALCASFLFAASGCGGSGPTPEAPAPAEDSEPAAGDPGADEAAAEAALQSAVTSEERPEEDRARDAARKPFEVLQFFGIAPGMQVADLMAGLGYYTEILARAVGPEGRVYAQNTPFVIDRFADGPLSERLTRLSMDNIVRIDAEFTELELPAGELDTVLMFLFYHDLYWQGVDRAQLNQAIYDALKPGGVYGIIDHHAEAGSGERDVETIHRVDAALVRAEIEAAGFVLEAESDLLSHPEDTRTANVFDESIRGQTDRFMYRFRKPE</sequence>
<evidence type="ECO:0000256" key="1">
    <source>
        <dbReference type="SAM" id="MobiDB-lite"/>
    </source>
</evidence>
<dbReference type="eggNOG" id="COG4798">
    <property type="taxonomic scope" value="Bacteria"/>
</dbReference>
<keyword evidence="3" id="KW-0489">Methyltransferase</keyword>